<evidence type="ECO:0000313" key="14">
    <source>
        <dbReference type="Proteomes" id="UP000324896"/>
    </source>
</evidence>
<dbReference type="Proteomes" id="UP000198945">
    <property type="component" value="Unassembled WGS sequence"/>
</dbReference>
<evidence type="ECO:0000313" key="6">
    <source>
        <dbReference type="EMBL" id="SDJ16081.1"/>
    </source>
</evidence>
<evidence type="ECO:0000313" key="7">
    <source>
        <dbReference type="EMBL" id="SET05622.1"/>
    </source>
</evidence>
<protein>
    <submittedName>
        <fullName evidence="3">Amidohydrolase</fullName>
    </submittedName>
    <submittedName>
        <fullName evidence="4">Peptidase dimerisation domain-containing protein</fullName>
    </submittedName>
</protein>
<dbReference type="SUPFAM" id="SSF55031">
    <property type="entry name" value="Bacterial exopeptidase dimerisation domain"/>
    <property type="match status" value="1"/>
</dbReference>
<evidence type="ECO:0000259" key="2">
    <source>
        <dbReference type="Pfam" id="PF07687"/>
    </source>
</evidence>
<evidence type="ECO:0000313" key="4">
    <source>
        <dbReference type="EMBL" id="SDC23234.1"/>
    </source>
</evidence>
<reference evidence="6 10" key="2">
    <citation type="submission" date="2016-10" db="EMBL/GenBank/DDBJ databases">
        <authorList>
            <person name="de Groot N.N."/>
        </authorList>
    </citation>
    <scope>NUCLEOTIDE SEQUENCE [LARGE SCALE GENOMIC DNA]</scope>
    <source>
        <strain evidence="6 10">WG7</strain>
    </source>
</reference>
<evidence type="ECO:0000313" key="9">
    <source>
        <dbReference type="Proteomes" id="UP000198612"/>
    </source>
</evidence>
<evidence type="ECO:0000313" key="10">
    <source>
        <dbReference type="Proteomes" id="UP000198945"/>
    </source>
</evidence>
<dbReference type="EMBL" id="FNEH01000031">
    <property type="protein sequence ID" value="SDJ16081.1"/>
    <property type="molecule type" value="Genomic_DNA"/>
</dbReference>
<feature type="binding site" evidence="1">
    <location>
        <position position="136"/>
    </location>
    <ligand>
        <name>Mn(2+)</name>
        <dbReference type="ChEBI" id="CHEBI:29035"/>
        <label>2</label>
    </ligand>
</feature>
<feature type="binding site" evidence="1">
    <location>
        <position position="161"/>
    </location>
    <ligand>
        <name>Mn(2+)</name>
        <dbReference type="ChEBI" id="CHEBI:29035"/>
        <label>2</label>
    </ligand>
</feature>
<keyword evidence="11" id="KW-1185">Reference proteome</keyword>
<evidence type="ECO:0000313" key="8">
    <source>
        <dbReference type="EMBL" id="TDX46435.1"/>
    </source>
</evidence>
<dbReference type="Gene3D" id="3.40.630.10">
    <property type="entry name" value="Zn peptidases"/>
    <property type="match status" value="1"/>
</dbReference>
<evidence type="ECO:0000313" key="5">
    <source>
        <dbReference type="EMBL" id="SDF71597.1"/>
    </source>
</evidence>
<dbReference type="RefSeq" id="WP_073159398.1">
    <property type="nucleotide sequence ID" value="NZ_FMYT01000003.1"/>
</dbReference>
<dbReference type="GO" id="GO:0046872">
    <property type="term" value="F:metal ion binding"/>
    <property type="evidence" value="ECO:0007669"/>
    <property type="project" value="UniProtKB-KW"/>
</dbReference>
<evidence type="ECO:0000313" key="3">
    <source>
        <dbReference type="EMBL" id="PXV63659.1"/>
    </source>
</evidence>
<comment type="cofactor">
    <cofactor evidence="1">
        <name>Mn(2+)</name>
        <dbReference type="ChEBI" id="CHEBI:29035"/>
    </cofactor>
    <text evidence="1">The Mn(2+) ion enhances activity.</text>
</comment>
<dbReference type="EMBL" id="QICM01000022">
    <property type="protein sequence ID" value="PXV63659.1"/>
    <property type="molecule type" value="Genomic_DNA"/>
</dbReference>
<dbReference type="EMBL" id="SOEF01000006">
    <property type="protein sequence ID" value="TDX46435.1"/>
    <property type="molecule type" value="Genomic_DNA"/>
</dbReference>
<evidence type="ECO:0000313" key="11">
    <source>
        <dbReference type="Proteomes" id="UP000199519"/>
    </source>
</evidence>
<proteinExistence type="predicted"/>
<dbReference type="InterPro" id="IPR002933">
    <property type="entry name" value="Peptidase_M20"/>
</dbReference>
<reference evidence="8 13" key="3">
    <citation type="submission" date="2019-03" db="EMBL/GenBank/DDBJ databases">
        <title>Subsurface microbial communities from deep shales in Ohio and West Virginia, USA.</title>
        <authorList>
            <person name="Wrighton K."/>
        </authorList>
    </citation>
    <scope>NUCLEOTIDE SEQUENCE [LARGE SCALE GENOMIC DNA]</scope>
    <source>
        <strain evidence="8 13">DSMZ 11287</strain>
        <strain evidence="3 12">MSL28</strain>
    </source>
</reference>
<gene>
    <name evidence="8" type="ORF">C7954_10679</name>
    <name evidence="3" type="ORF">C8C78_12217</name>
    <name evidence="4" type="ORF">SAMN04488597_103157</name>
    <name evidence="5" type="ORF">SAMN04488598_1217</name>
    <name evidence="7" type="ORF">SAMN04515652_1217</name>
    <name evidence="6" type="ORF">SAMN04515654_1317</name>
</gene>
<evidence type="ECO:0000256" key="1">
    <source>
        <dbReference type="PIRSR" id="PIRSR005962-1"/>
    </source>
</evidence>
<dbReference type="Pfam" id="PF07687">
    <property type="entry name" value="M20_dimer"/>
    <property type="match status" value="1"/>
</dbReference>
<dbReference type="InterPro" id="IPR011650">
    <property type="entry name" value="Peptidase_M20_dimer"/>
</dbReference>
<dbReference type="GeneID" id="57012150"/>
<sequence length="390" mass="43568">MNISKDVLEMEDELIYLRREFHKMPELGFKEFKTSEKIYQYLKDLGLEVKKVTKTGVVAVLKGEEEGKTVMLRADMDALPVTEDTGLSFASENEGLMHACAHDGHIAMLLTAAKILSEKKDQIKGNIKFVFQPNEEDAGAKYMVEDGVLKDPEVDAVFGIHLWSPIEAGKVGVSSGPFMGSHENFELKVKGQGGHSGNPHTAVDPFLPLANIIQSVQMIQTREIDILKPTLIMFGQINGGTAPNVIPGELEVKGSMRYLYEGGDDSEECPEKRFERIVSNICKAHRADYELEFFPSNSTLINNEKTTKIVEKAAEDVFGKENIVNYVCMAGEDFAEFTAEVPGTFYFIGAGNEEKNCTYPHHHPKFDIDEDVLKYGVEMHLKSVFNFLNK</sequence>
<dbReference type="InterPro" id="IPR036264">
    <property type="entry name" value="Bact_exopeptidase_dim_dom"/>
</dbReference>
<dbReference type="PIRSF" id="PIRSF005962">
    <property type="entry name" value="Pept_M20D_amidohydro"/>
    <property type="match status" value="1"/>
</dbReference>
<keyword evidence="1" id="KW-0479">Metal-binding</keyword>
<dbReference type="Proteomes" id="UP000324896">
    <property type="component" value="Unassembled WGS sequence"/>
</dbReference>
<dbReference type="Proteomes" id="UP000199519">
    <property type="component" value="Unassembled WGS sequence"/>
</dbReference>
<dbReference type="STRING" id="54121.SAMN04515653_12919"/>
<dbReference type="SUPFAM" id="SSF53187">
    <property type="entry name" value="Zn-dependent exopeptidases"/>
    <property type="match status" value="1"/>
</dbReference>
<evidence type="ECO:0000313" key="12">
    <source>
        <dbReference type="Proteomes" id="UP000247389"/>
    </source>
</evidence>
<dbReference type="Proteomes" id="UP000295472">
    <property type="component" value="Unassembled WGS sequence"/>
</dbReference>
<dbReference type="EMBL" id="FNBJ01000021">
    <property type="protein sequence ID" value="SDF71597.1"/>
    <property type="molecule type" value="Genomic_DNA"/>
</dbReference>
<name>A0A1G6JWZ3_9FIRM</name>
<dbReference type="OrthoDB" id="9776731at2"/>
<dbReference type="GO" id="GO:0016787">
    <property type="term" value="F:hydrolase activity"/>
    <property type="evidence" value="ECO:0007669"/>
    <property type="project" value="UniProtKB-KW"/>
</dbReference>
<dbReference type="AlphaFoldDB" id="A0A1G6JWZ3"/>
<accession>A0A1G6JWZ3</accession>
<feature type="domain" description="Peptidase M20 dimerisation" evidence="2">
    <location>
        <begin position="185"/>
        <end position="279"/>
    </location>
</feature>
<keyword evidence="1" id="KW-0464">Manganese</keyword>
<feature type="binding site" evidence="1">
    <location>
        <position position="362"/>
    </location>
    <ligand>
        <name>Mn(2+)</name>
        <dbReference type="ChEBI" id="CHEBI:29035"/>
        <label>2</label>
    </ligand>
</feature>
<dbReference type="Proteomes" id="UP000198612">
    <property type="component" value="Unassembled WGS sequence"/>
</dbReference>
<dbReference type="NCBIfam" id="TIGR01891">
    <property type="entry name" value="amidohydrolases"/>
    <property type="match status" value="1"/>
</dbReference>
<organism evidence="4 14">
    <name type="scientific">Halanaerobium congolense</name>
    <dbReference type="NCBI Taxonomy" id="54121"/>
    <lineage>
        <taxon>Bacteria</taxon>
        <taxon>Bacillati</taxon>
        <taxon>Bacillota</taxon>
        <taxon>Clostridia</taxon>
        <taxon>Halanaerobiales</taxon>
        <taxon>Halanaerobiaceae</taxon>
        <taxon>Halanaerobium</taxon>
    </lineage>
</organism>
<keyword evidence="3" id="KW-0378">Hydrolase</keyword>
<dbReference type="PANTHER" id="PTHR11014">
    <property type="entry name" value="PEPTIDASE M20 FAMILY MEMBER"/>
    <property type="match status" value="1"/>
</dbReference>
<feature type="binding site" evidence="1">
    <location>
        <position position="100"/>
    </location>
    <ligand>
        <name>Mn(2+)</name>
        <dbReference type="ChEBI" id="CHEBI:29035"/>
        <label>2</label>
    </ligand>
</feature>
<dbReference type="PANTHER" id="PTHR11014:SF63">
    <property type="entry name" value="METALLOPEPTIDASE, PUTATIVE (AFU_ORTHOLOGUE AFUA_6G09600)-RELATED"/>
    <property type="match status" value="1"/>
</dbReference>
<feature type="binding site" evidence="1">
    <location>
        <position position="102"/>
    </location>
    <ligand>
        <name>Mn(2+)</name>
        <dbReference type="ChEBI" id="CHEBI:29035"/>
        <label>2</label>
    </ligand>
</feature>
<dbReference type="Pfam" id="PF01546">
    <property type="entry name" value="Peptidase_M20"/>
    <property type="match status" value="1"/>
</dbReference>
<dbReference type="Gene3D" id="3.30.70.360">
    <property type="match status" value="1"/>
</dbReference>
<reference evidence="9 11" key="1">
    <citation type="submission" date="2016-10" db="EMBL/GenBank/DDBJ databases">
        <authorList>
            <person name="Varghese N."/>
            <person name="Submissions S."/>
        </authorList>
    </citation>
    <scope>NUCLEOTIDE SEQUENCE [LARGE SCALE GENOMIC DNA]</scope>
    <source>
        <strain evidence="4 14">WG10</strain>
        <strain evidence="5 11">WG2</strain>
        <strain evidence="7 9">WG5</strain>
    </source>
</reference>
<dbReference type="InterPro" id="IPR017439">
    <property type="entry name" value="Amidohydrolase"/>
</dbReference>
<dbReference type="EMBL" id="FOHG01000021">
    <property type="protein sequence ID" value="SET05622.1"/>
    <property type="molecule type" value="Genomic_DNA"/>
</dbReference>
<dbReference type="Proteomes" id="UP000247389">
    <property type="component" value="Unassembled WGS sequence"/>
</dbReference>
<dbReference type="EMBL" id="FMYT01000003">
    <property type="protein sequence ID" value="SDC23234.1"/>
    <property type="molecule type" value="Genomic_DNA"/>
</dbReference>
<evidence type="ECO:0000313" key="13">
    <source>
        <dbReference type="Proteomes" id="UP000295472"/>
    </source>
</evidence>